<evidence type="ECO:0000313" key="5">
    <source>
        <dbReference type="EMBL" id="SFI08104.1"/>
    </source>
</evidence>
<evidence type="ECO:0000256" key="1">
    <source>
        <dbReference type="ARBA" id="ARBA00010458"/>
    </source>
</evidence>
<comment type="similarity">
    <text evidence="1">Belongs to the acyl coenzyme A hydrolase family.</text>
</comment>
<evidence type="ECO:0000313" key="6">
    <source>
        <dbReference type="Proteomes" id="UP000199377"/>
    </source>
</evidence>
<dbReference type="SUPFAM" id="SSF54637">
    <property type="entry name" value="Thioesterase/thiol ester dehydrase-isomerase"/>
    <property type="match status" value="1"/>
</dbReference>
<dbReference type="PANTHER" id="PTHR11049:SF5">
    <property type="entry name" value="ACYL-COA THIOESTER HYDROLASE YCIA"/>
    <property type="match status" value="1"/>
</dbReference>
<dbReference type="Proteomes" id="UP000199377">
    <property type="component" value="Unassembled WGS sequence"/>
</dbReference>
<dbReference type="GO" id="GO:0006637">
    <property type="term" value="P:acyl-CoA metabolic process"/>
    <property type="evidence" value="ECO:0007669"/>
    <property type="project" value="TreeGrafter"/>
</dbReference>
<dbReference type="AlphaFoldDB" id="A0A1I3FA80"/>
<dbReference type="GO" id="GO:0052816">
    <property type="term" value="F:long-chain fatty acyl-CoA hydrolase activity"/>
    <property type="evidence" value="ECO:0007669"/>
    <property type="project" value="TreeGrafter"/>
</dbReference>
<dbReference type="InterPro" id="IPR029069">
    <property type="entry name" value="HotDog_dom_sf"/>
</dbReference>
<dbReference type="Pfam" id="PF03061">
    <property type="entry name" value="4HBT"/>
    <property type="match status" value="1"/>
</dbReference>
<organism evidence="5 6">
    <name type="scientific">Albimonas pacifica</name>
    <dbReference type="NCBI Taxonomy" id="1114924"/>
    <lineage>
        <taxon>Bacteria</taxon>
        <taxon>Pseudomonadati</taxon>
        <taxon>Pseudomonadota</taxon>
        <taxon>Alphaproteobacteria</taxon>
        <taxon>Rhodobacterales</taxon>
        <taxon>Paracoccaceae</taxon>
        <taxon>Albimonas</taxon>
    </lineage>
</organism>
<gene>
    <name evidence="5" type="ORF">SAMN05216258_104153</name>
</gene>
<feature type="domain" description="HotDog ACOT-type" evidence="4">
    <location>
        <begin position="15"/>
        <end position="127"/>
    </location>
</feature>
<sequence>MTDAPGETMTDAIEPRGDLALQTLAMPADTNANGDIFGGWLMGQMDLGASIPARALSRGRVATVHVEAMTFHRAVQVGDMVTIYADLQKRGRSSMRYGVEAWITRMPSGERHKVTEAVFIYVAIDEEGKSRPLP</sequence>
<proteinExistence type="inferred from homology"/>
<keyword evidence="6" id="KW-1185">Reference proteome</keyword>
<dbReference type="Gene3D" id="3.10.129.10">
    <property type="entry name" value="Hotdog Thioesterase"/>
    <property type="match status" value="1"/>
</dbReference>
<dbReference type="EMBL" id="FOQH01000004">
    <property type="protein sequence ID" value="SFI08104.1"/>
    <property type="molecule type" value="Genomic_DNA"/>
</dbReference>
<reference evidence="5 6" key="1">
    <citation type="submission" date="2016-10" db="EMBL/GenBank/DDBJ databases">
        <authorList>
            <person name="de Groot N.N."/>
        </authorList>
    </citation>
    <scope>NUCLEOTIDE SEQUENCE [LARGE SCALE GENOMIC DNA]</scope>
    <source>
        <strain evidence="5 6">CGMCC 1.11030</strain>
    </source>
</reference>
<dbReference type="CDD" id="cd03442">
    <property type="entry name" value="BFIT_BACH"/>
    <property type="match status" value="1"/>
</dbReference>
<dbReference type="STRING" id="1114924.SAMN05216258_104153"/>
<dbReference type="GO" id="GO:0009062">
    <property type="term" value="P:fatty acid catabolic process"/>
    <property type="evidence" value="ECO:0007669"/>
    <property type="project" value="TreeGrafter"/>
</dbReference>
<keyword evidence="2 3" id="KW-0378">Hydrolase</keyword>
<dbReference type="PROSITE" id="PS51770">
    <property type="entry name" value="HOTDOG_ACOT"/>
    <property type="match status" value="1"/>
</dbReference>
<dbReference type="GO" id="GO:0005829">
    <property type="term" value="C:cytosol"/>
    <property type="evidence" value="ECO:0007669"/>
    <property type="project" value="TreeGrafter"/>
</dbReference>
<dbReference type="InterPro" id="IPR040170">
    <property type="entry name" value="Cytosol_ACT"/>
</dbReference>
<evidence type="ECO:0000259" key="4">
    <source>
        <dbReference type="PROSITE" id="PS51770"/>
    </source>
</evidence>
<evidence type="ECO:0000256" key="2">
    <source>
        <dbReference type="ARBA" id="ARBA00022801"/>
    </source>
</evidence>
<dbReference type="InterPro" id="IPR033120">
    <property type="entry name" value="HOTDOG_ACOT"/>
</dbReference>
<dbReference type="InterPro" id="IPR006683">
    <property type="entry name" value="Thioestr_dom"/>
</dbReference>
<evidence type="ECO:0000256" key="3">
    <source>
        <dbReference type="PROSITE-ProRule" id="PRU01106"/>
    </source>
</evidence>
<accession>A0A1I3FA80</accession>
<name>A0A1I3FA80_9RHOB</name>
<protein>
    <submittedName>
        <fullName evidence="5">Acyl-CoA thioesterase YciA</fullName>
    </submittedName>
</protein>
<dbReference type="PANTHER" id="PTHR11049">
    <property type="entry name" value="ACYL COENZYME A THIOESTER HYDROLASE"/>
    <property type="match status" value="1"/>
</dbReference>